<feature type="region of interest" description="Disordered" evidence="1">
    <location>
        <begin position="15"/>
        <end position="54"/>
    </location>
</feature>
<dbReference type="AlphaFoldDB" id="A0A9Q1G5G7"/>
<name>A0A9Q1G5G7_SYNKA</name>
<gene>
    <name evidence="2" type="ORF">SKAU_G00058440</name>
</gene>
<evidence type="ECO:0000313" key="3">
    <source>
        <dbReference type="Proteomes" id="UP001152622"/>
    </source>
</evidence>
<proteinExistence type="predicted"/>
<reference evidence="2" key="1">
    <citation type="journal article" date="2023" name="Science">
        <title>Genome structures resolve the early diversification of teleost fishes.</title>
        <authorList>
            <person name="Parey E."/>
            <person name="Louis A."/>
            <person name="Montfort J."/>
            <person name="Bouchez O."/>
            <person name="Roques C."/>
            <person name="Iampietro C."/>
            <person name="Lluch J."/>
            <person name="Castinel A."/>
            <person name="Donnadieu C."/>
            <person name="Desvignes T."/>
            <person name="Floi Bucao C."/>
            <person name="Jouanno E."/>
            <person name="Wen M."/>
            <person name="Mejri S."/>
            <person name="Dirks R."/>
            <person name="Jansen H."/>
            <person name="Henkel C."/>
            <person name="Chen W.J."/>
            <person name="Zahm M."/>
            <person name="Cabau C."/>
            <person name="Klopp C."/>
            <person name="Thompson A.W."/>
            <person name="Robinson-Rechavi M."/>
            <person name="Braasch I."/>
            <person name="Lecointre G."/>
            <person name="Bobe J."/>
            <person name="Postlethwait J.H."/>
            <person name="Berthelot C."/>
            <person name="Roest Crollius H."/>
            <person name="Guiguen Y."/>
        </authorList>
    </citation>
    <scope>NUCLEOTIDE SEQUENCE</scope>
    <source>
        <strain evidence="2">WJC10195</strain>
    </source>
</reference>
<protein>
    <submittedName>
        <fullName evidence="2">Uncharacterized protein</fullName>
    </submittedName>
</protein>
<organism evidence="2 3">
    <name type="scientific">Synaphobranchus kaupii</name>
    <name type="common">Kaup's arrowtooth eel</name>
    <dbReference type="NCBI Taxonomy" id="118154"/>
    <lineage>
        <taxon>Eukaryota</taxon>
        <taxon>Metazoa</taxon>
        <taxon>Chordata</taxon>
        <taxon>Craniata</taxon>
        <taxon>Vertebrata</taxon>
        <taxon>Euteleostomi</taxon>
        <taxon>Actinopterygii</taxon>
        <taxon>Neopterygii</taxon>
        <taxon>Teleostei</taxon>
        <taxon>Anguilliformes</taxon>
        <taxon>Synaphobranchidae</taxon>
        <taxon>Synaphobranchus</taxon>
    </lineage>
</organism>
<accession>A0A9Q1G5G7</accession>
<evidence type="ECO:0000256" key="1">
    <source>
        <dbReference type="SAM" id="MobiDB-lite"/>
    </source>
</evidence>
<dbReference type="Proteomes" id="UP001152622">
    <property type="component" value="Chromosome 2"/>
</dbReference>
<keyword evidence="3" id="KW-1185">Reference proteome</keyword>
<sequence length="107" mass="11486">MNTVNTPRAVFLHRALRGTRESSQPISTAPPPSTPLTHPSSPIPPTADGSFHGPANRLAAFAAGLRRQRSPPQSALISPLTGNHTGFAVRLRHRTSNLITFTIMTTK</sequence>
<evidence type="ECO:0000313" key="2">
    <source>
        <dbReference type="EMBL" id="KAJ8375264.1"/>
    </source>
</evidence>
<comment type="caution">
    <text evidence="2">The sequence shown here is derived from an EMBL/GenBank/DDBJ whole genome shotgun (WGS) entry which is preliminary data.</text>
</comment>
<dbReference type="EMBL" id="JAINUF010000002">
    <property type="protein sequence ID" value="KAJ8375264.1"/>
    <property type="molecule type" value="Genomic_DNA"/>
</dbReference>